<organism evidence="2 3">
    <name type="scientific">Nonlabens spongiae</name>
    <dbReference type="NCBI Taxonomy" id="331648"/>
    <lineage>
        <taxon>Bacteria</taxon>
        <taxon>Pseudomonadati</taxon>
        <taxon>Bacteroidota</taxon>
        <taxon>Flavobacteriia</taxon>
        <taxon>Flavobacteriales</taxon>
        <taxon>Flavobacteriaceae</taxon>
        <taxon>Nonlabens</taxon>
    </lineage>
</organism>
<dbReference type="AlphaFoldDB" id="A0A1W6MGI7"/>
<sequence length="92" mass="10593">MLQSKKSKLIAGIVFDIIGMLTPFILDLAWAPISSYLMNKMYKDDMGKKASIFVAVEELIPGLDFIPTFTIMWFYTYVIKSKQEKSEFQVID</sequence>
<keyword evidence="1" id="KW-0472">Membrane</keyword>
<dbReference type="EMBL" id="CP019344">
    <property type="protein sequence ID" value="ARN76697.1"/>
    <property type="molecule type" value="Genomic_DNA"/>
</dbReference>
<dbReference type="Proteomes" id="UP000193431">
    <property type="component" value="Chromosome"/>
</dbReference>
<evidence type="ECO:0000313" key="2">
    <source>
        <dbReference type="EMBL" id="ARN76697.1"/>
    </source>
</evidence>
<reference evidence="2 3" key="1">
    <citation type="submission" date="2016-11" db="EMBL/GenBank/DDBJ databases">
        <title>Trade-off between light-utilization and light-protection in marine flavobacteria.</title>
        <authorList>
            <person name="Kumagai Y."/>
        </authorList>
    </citation>
    <scope>NUCLEOTIDE SEQUENCE [LARGE SCALE GENOMIC DNA]</scope>
    <source>
        <strain evidence="2 3">JCM 13191</strain>
    </source>
</reference>
<protein>
    <submittedName>
        <fullName evidence="2">Uncharacterized protein</fullName>
    </submittedName>
</protein>
<keyword evidence="3" id="KW-1185">Reference proteome</keyword>
<gene>
    <name evidence="2" type="ORF">BST97_01020</name>
</gene>
<evidence type="ECO:0000313" key="3">
    <source>
        <dbReference type="Proteomes" id="UP000193431"/>
    </source>
</evidence>
<feature type="transmembrane region" description="Helical" evidence="1">
    <location>
        <begin position="50"/>
        <end position="75"/>
    </location>
</feature>
<feature type="transmembrane region" description="Helical" evidence="1">
    <location>
        <begin position="9"/>
        <end position="30"/>
    </location>
</feature>
<keyword evidence="1" id="KW-1133">Transmembrane helix</keyword>
<keyword evidence="1" id="KW-0812">Transmembrane</keyword>
<dbReference type="STRING" id="331648.BST97_01020"/>
<evidence type="ECO:0000256" key="1">
    <source>
        <dbReference type="SAM" id="Phobius"/>
    </source>
</evidence>
<dbReference type="RefSeq" id="WP_085765497.1">
    <property type="nucleotide sequence ID" value="NZ_CP019344.1"/>
</dbReference>
<proteinExistence type="predicted"/>
<name>A0A1W6MGI7_9FLAO</name>
<accession>A0A1W6MGI7</accession>
<dbReference type="OrthoDB" id="1144067at2"/>